<feature type="region of interest" description="Disordered" evidence="1">
    <location>
        <begin position="216"/>
        <end position="345"/>
    </location>
</feature>
<comment type="caution">
    <text evidence="2">The sequence shown here is derived from an EMBL/GenBank/DDBJ whole genome shotgun (WGS) entry which is preliminary data.</text>
</comment>
<feature type="compositionally biased region" description="Low complexity" evidence="1">
    <location>
        <begin position="222"/>
        <end position="256"/>
    </location>
</feature>
<evidence type="ECO:0000313" key="2">
    <source>
        <dbReference type="EMBL" id="KAJ8314764.1"/>
    </source>
</evidence>
<feature type="compositionally biased region" description="Pro residues" evidence="1">
    <location>
        <begin position="56"/>
        <end position="65"/>
    </location>
</feature>
<keyword evidence="3" id="KW-1185">Reference proteome</keyword>
<evidence type="ECO:0000256" key="1">
    <source>
        <dbReference type="SAM" id="MobiDB-lite"/>
    </source>
</evidence>
<feature type="region of interest" description="Disordered" evidence="1">
    <location>
        <begin position="187"/>
        <end position="206"/>
    </location>
</feature>
<feature type="compositionally biased region" description="Low complexity" evidence="1">
    <location>
        <begin position="190"/>
        <end position="206"/>
    </location>
</feature>
<feature type="region of interest" description="Disordered" evidence="1">
    <location>
        <begin position="418"/>
        <end position="571"/>
    </location>
</feature>
<accession>A0ABQ9FBQ3</accession>
<feature type="compositionally biased region" description="Polar residues" evidence="1">
    <location>
        <begin position="298"/>
        <end position="311"/>
    </location>
</feature>
<feature type="compositionally biased region" description="Polar residues" evidence="1">
    <location>
        <begin position="513"/>
        <end position="532"/>
    </location>
</feature>
<reference evidence="2 3" key="1">
    <citation type="submission" date="2022-12" db="EMBL/GenBank/DDBJ databases">
        <title>Chromosome-level genome of Tegillarca granosa.</title>
        <authorList>
            <person name="Kim J."/>
        </authorList>
    </citation>
    <scope>NUCLEOTIDE SEQUENCE [LARGE SCALE GENOMIC DNA]</scope>
    <source>
        <strain evidence="2">Teg-2019</strain>
        <tissue evidence="2">Adductor muscle</tissue>
    </source>
</reference>
<proteinExistence type="predicted"/>
<dbReference type="EMBL" id="JARBDR010000337">
    <property type="protein sequence ID" value="KAJ8314764.1"/>
    <property type="molecule type" value="Genomic_DNA"/>
</dbReference>
<feature type="compositionally biased region" description="Low complexity" evidence="1">
    <location>
        <begin position="312"/>
        <end position="345"/>
    </location>
</feature>
<feature type="compositionally biased region" description="Polar residues" evidence="1">
    <location>
        <begin position="418"/>
        <end position="457"/>
    </location>
</feature>
<feature type="region of interest" description="Disordered" evidence="1">
    <location>
        <begin position="30"/>
        <end position="94"/>
    </location>
</feature>
<sequence length="571" mass="58613">MAFRNQLDNNSGVNAGMGQRFLPDQLSWNSQYGLGRKTTGGELSPGSRKNMGVGMPPQPQPPPPTQQQAPSQQKPRKTGLFGEDEDNETSLYFPPTSMFRADREMMSNSPSGGLTSSSQLAAGLMANTQLAGLMANASFSGNSQLTGSLGLTGNSQSSGLGGNSQLSGGLSVSSQLNQLTSGLTGNLQLSGNSQVPGSSQSSVSFGTSQNSVGFGTSQNSVGFGTSQNSGGFGSSQNSSGFGSSQPSGGFGSSQNSIGFGTSQPSVGFGSSQNSSAFGSSQPASSSFGTSQSASAFGNSQAGSATFGTTAPSSGFGNSSTSSGFGNSQLSGGLQGSSQSSSTFGNNFYTPGLGNLANFQQRGGITGPQFRGNNATPTSMNPNFPLNLQTPQQPSPNRNIMSAIGGQRINQNLQNLQKRSVGSNLPGSNPPLNSMNNSYMFGQSSRQIFGNDDSQPSLDLSEFPTLGNRSSLQSSNPVPSNRNYVGMVSKPATESTPEFQIQQEDFPALPGAQNPPTSSTTDSARKTPTSTAQGIFDQALTKDGKFPGDKTGQTKRGIQTHPDGCSTFDGKT</sequence>
<name>A0ABQ9FBQ3_TEGGR</name>
<organism evidence="2 3">
    <name type="scientific">Tegillarca granosa</name>
    <name type="common">Malaysian cockle</name>
    <name type="synonym">Anadara granosa</name>
    <dbReference type="NCBI Taxonomy" id="220873"/>
    <lineage>
        <taxon>Eukaryota</taxon>
        <taxon>Metazoa</taxon>
        <taxon>Spiralia</taxon>
        <taxon>Lophotrochozoa</taxon>
        <taxon>Mollusca</taxon>
        <taxon>Bivalvia</taxon>
        <taxon>Autobranchia</taxon>
        <taxon>Pteriomorphia</taxon>
        <taxon>Arcoida</taxon>
        <taxon>Arcoidea</taxon>
        <taxon>Arcidae</taxon>
        <taxon>Tegillarca</taxon>
    </lineage>
</organism>
<dbReference type="Proteomes" id="UP001217089">
    <property type="component" value="Unassembled WGS sequence"/>
</dbReference>
<feature type="compositionally biased region" description="Polar residues" evidence="1">
    <location>
        <begin position="370"/>
        <end position="379"/>
    </location>
</feature>
<protein>
    <submittedName>
        <fullName evidence="2">Uncharacterized protein</fullName>
    </submittedName>
</protein>
<feature type="compositionally biased region" description="Low complexity" evidence="1">
    <location>
        <begin position="267"/>
        <end position="297"/>
    </location>
</feature>
<gene>
    <name evidence="2" type="ORF">KUTeg_006914</name>
</gene>
<feature type="compositionally biased region" description="Polar residues" evidence="1">
    <location>
        <begin position="466"/>
        <end position="482"/>
    </location>
</feature>
<feature type="region of interest" description="Disordered" evidence="1">
    <location>
        <begin position="358"/>
        <end position="379"/>
    </location>
</feature>
<feature type="compositionally biased region" description="Polar residues" evidence="1">
    <location>
        <begin position="491"/>
        <end position="502"/>
    </location>
</feature>
<evidence type="ECO:0000313" key="3">
    <source>
        <dbReference type="Proteomes" id="UP001217089"/>
    </source>
</evidence>